<evidence type="ECO:0008006" key="3">
    <source>
        <dbReference type="Google" id="ProtNLM"/>
    </source>
</evidence>
<name>A0A507CMY9_9FUNG</name>
<dbReference type="OrthoDB" id="269956at2759"/>
<dbReference type="Proteomes" id="UP000320475">
    <property type="component" value="Unassembled WGS sequence"/>
</dbReference>
<gene>
    <name evidence="1" type="ORF">SeLEV6574_g06594</name>
</gene>
<proteinExistence type="predicted"/>
<dbReference type="AlphaFoldDB" id="A0A507CMY9"/>
<accession>A0A507CMY9</accession>
<sequence>MSSTASEPASDDVAPNGDTMYECLVCKKSTLKIYGGSSCGCPTLCATCAMKQGTGGRCKTCSNIFPDVKRIH</sequence>
<reference evidence="1 2" key="1">
    <citation type="journal article" date="2019" name="Sci. Rep.">
        <title>Comparative genomics of chytrid fungi reveal insights into the obligate biotrophic and pathogenic lifestyle of Synchytrium endobioticum.</title>
        <authorList>
            <person name="van de Vossenberg B.T.L.H."/>
            <person name="Warris S."/>
            <person name="Nguyen H.D.T."/>
            <person name="van Gent-Pelzer M.P.E."/>
            <person name="Joly D.L."/>
            <person name="van de Geest H.C."/>
            <person name="Bonants P.J.M."/>
            <person name="Smith D.S."/>
            <person name="Levesque C.A."/>
            <person name="van der Lee T.A.J."/>
        </authorList>
    </citation>
    <scope>NUCLEOTIDE SEQUENCE [LARGE SCALE GENOMIC DNA]</scope>
    <source>
        <strain evidence="1 2">LEV6574</strain>
    </source>
</reference>
<dbReference type="EMBL" id="QEAM01000385">
    <property type="protein sequence ID" value="TPX40498.1"/>
    <property type="molecule type" value="Genomic_DNA"/>
</dbReference>
<comment type="caution">
    <text evidence="1">The sequence shown here is derived from an EMBL/GenBank/DDBJ whole genome shotgun (WGS) entry which is preliminary data.</text>
</comment>
<organism evidence="1 2">
    <name type="scientific">Synchytrium endobioticum</name>
    <dbReference type="NCBI Taxonomy" id="286115"/>
    <lineage>
        <taxon>Eukaryota</taxon>
        <taxon>Fungi</taxon>
        <taxon>Fungi incertae sedis</taxon>
        <taxon>Chytridiomycota</taxon>
        <taxon>Chytridiomycota incertae sedis</taxon>
        <taxon>Chytridiomycetes</taxon>
        <taxon>Synchytriales</taxon>
        <taxon>Synchytriaceae</taxon>
        <taxon>Synchytrium</taxon>
    </lineage>
</organism>
<protein>
    <recommendedName>
        <fullName evidence="3">RING-type domain-containing protein</fullName>
    </recommendedName>
</protein>
<evidence type="ECO:0000313" key="1">
    <source>
        <dbReference type="EMBL" id="TPX40498.1"/>
    </source>
</evidence>
<evidence type="ECO:0000313" key="2">
    <source>
        <dbReference type="Proteomes" id="UP000320475"/>
    </source>
</evidence>